<dbReference type="GeneID" id="87929467"/>
<sequence>MGASIYRDRAMGSGWLLPLAETRQDAAADHDSEKRKIRDMSLWESLTRSRPTNQTTHCSDEAAEAAPILPHRIKVRYCALLFAGWLAGWATICMKGTLDGGRGGFFPPRCAFLLCSGSVCLGGGGVSLAFPTCSKQANVVSFVSAIARRIAT</sequence>
<name>A0ABR0HM97_9PEZI</name>
<organism evidence="1 2">
    <name type="scientific">Podospora pseudopauciseta</name>
    <dbReference type="NCBI Taxonomy" id="2093780"/>
    <lineage>
        <taxon>Eukaryota</taxon>
        <taxon>Fungi</taxon>
        <taxon>Dikarya</taxon>
        <taxon>Ascomycota</taxon>
        <taxon>Pezizomycotina</taxon>
        <taxon>Sordariomycetes</taxon>
        <taxon>Sordariomycetidae</taxon>
        <taxon>Sordariales</taxon>
        <taxon>Podosporaceae</taxon>
        <taxon>Podospora</taxon>
    </lineage>
</organism>
<evidence type="ECO:0000313" key="1">
    <source>
        <dbReference type="EMBL" id="KAK4669200.1"/>
    </source>
</evidence>
<proteinExistence type="predicted"/>
<dbReference type="Proteomes" id="UP001326199">
    <property type="component" value="Unassembled WGS sequence"/>
</dbReference>
<protein>
    <submittedName>
        <fullName evidence="1">Uncharacterized protein</fullName>
    </submittedName>
</protein>
<evidence type="ECO:0000313" key="2">
    <source>
        <dbReference type="Proteomes" id="UP001326199"/>
    </source>
</evidence>
<keyword evidence="2" id="KW-1185">Reference proteome</keyword>
<dbReference type="RefSeq" id="XP_062767871.1">
    <property type="nucleotide sequence ID" value="XM_062909124.1"/>
</dbReference>
<comment type="caution">
    <text evidence="1">The sequence shown here is derived from an EMBL/GenBank/DDBJ whole genome shotgun (WGS) entry which is preliminary data.</text>
</comment>
<gene>
    <name evidence="1" type="ORF">QC763_200883</name>
</gene>
<accession>A0ABR0HM97</accession>
<reference evidence="1 2" key="1">
    <citation type="journal article" date="2023" name="bioRxiv">
        <title>High-quality genome assemblies of four members of thePodospora anserinaspecies complex.</title>
        <authorList>
            <person name="Ament-Velasquez S.L."/>
            <person name="Vogan A.A."/>
            <person name="Wallerman O."/>
            <person name="Hartmann F."/>
            <person name="Gautier V."/>
            <person name="Silar P."/>
            <person name="Giraud T."/>
            <person name="Johannesson H."/>
        </authorList>
    </citation>
    <scope>NUCLEOTIDE SEQUENCE [LARGE SCALE GENOMIC DNA]</scope>
    <source>
        <strain evidence="1 2">CBS 411.78</strain>
    </source>
</reference>
<dbReference type="EMBL" id="JAFFHB010000002">
    <property type="protein sequence ID" value="KAK4669200.1"/>
    <property type="molecule type" value="Genomic_DNA"/>
</dbReference>